<name>A0A3B0MPG2_9RHOB</name>
<reference evidence="3" key="1">
    <citation type="submission" date="2018-08" db="EMBL/GenBank/DDBJ databases">
        <authorList>
            <person name="Rodrigo-Torres L."/>
            <person name="Arahal R. D."/>
            <person name="Lucena T."/>
        </authorList>
    </citation>
    <scope>NUCLEOTIDE SEQUENCE [LARGE SCALE GENOMIC DNA]</scope>
    <source>
        <strain evidence="3">CECT 7235</strain>
    </source>
</reference>
<accession>A0A3B0MPG2</accession>
<feature type="chain" id="PRO_5017472817" description="Acyloxyacyl hydrolase" evidence="1">
    <location>
        <begin position="22"/>
        <end position="158"/>
    </location>
</feature>
<dbReference type="RefSeq" id="WP_121093812.1">
    <property type="nucleotide sequence ID" value="NZ_UIHC01000009.1"/>
</dbReference>
<dbReference type="InterPro" id="IPR018550">
    <property type="entry name" value="Lipid-A_deacylase-rel"/>
</dbReference>
<gene>
    <name evidence="2" type="ORF">ROE7235_01265</name>
</gene>
<dbReference type="EMBL" id="UIHC01000009">
    <property type="protein sequence ID" value="SUZ31519.1"/>
    <property type="molecule type" value="Genomic_DNA"/>
</dbReference>
<organism evidence="2 3">
    <name type="scientific">Roseinatronobacter ekhonensis</name>
    <dbReference type="NCBI Taxonomy" id="254356"/>
    <lineage>
        <taxon>Bacteria</taxon>
        <taxon>Pseudomonadati</taxon>
        <taxon>Pseudomonadota</taxon>
        <taxon>Alphaproteobacteria</taxon>
        <taxon>Rhodobacterales</taxon>
        <taxon>Paracoccaceae</taxon>
        <taxon>Roseinatronobacter</taxon>
    </lineage>
</organism>
<protein>
    <recommendedName>
        <fullName evidence="4">Acyloxyacyl hydrolase</fullName>
    </recommendedName>
</protein>
<dbReference type="Gene3D" id="2.40.160.20">
    <property type="match status" value="1"/>
</dbReference>
<keyword evidence="1" id="KW-0732">Signal</keyword>
<dbReference type="Proteomes" id="UP000272908">
    <property type="component" value="Unassembled WGS sequence"/>
</dbReference>
<dbReference type="AlphaFoldDB" id="A0A3B0MPG2"/>
<evidence type="ECO:0000256" key="1">
    <source>
        <dbReference type="SAM" id="SignalP"/>
    </source>
</evidence>
<keyword evidence="3" id="KW-1185">Reference proteome</keyword>
<sequence>MRYLISVLFVSLLSVSTPALADDARIIVGAGSQLGVGSGEASFRYIAPEPVVWDLHPAVGVSVAGNGSGWVGVGAALTLGPNAEGLFLRITSMAGAYRQGNGRDLGGAIQFRNALDIGYRWDNGVEAGIGADHRSNAGLNTPNNGLNTVYAFASIPLK</sequence>
<dbReference type="Pfam" id="PF09411">
    <property type="entry name" value="PagL"/>
    <property type="match status" value="1"/>
</dbReference>
<evidence type="ECO:0008006" key="4">
    <source>
        <dbReference type="Google" id="ProtNLM"/>
    </source>
</evidence>
<evidence type="ECO:0000313" key="2">
    <source>
        <dbReference type="EMBL" id="SUZ31519.1"/>
    </source>
</evidence>
<feature type="signal peptide" evidence="1">
    <location>
        <begin position="1"/>
        <end position="21"/>
    </location>
</feature>
<proteinExistence type="predicted"/>
<dbReference type="OrthoDB" id="6199047at2"/>
<evidence type="ECO:0000313" key="3">
    <source>
        <dbReference type="Proteomes" id="UP000272908"/>
    </source>
</evidence>